<evidence type="ECO:0000313" key="3">
    <source>
        <dbReference type="Proteomes" id="UP000032025"/>
    </source>
</evidence>
<dbReference type="AlphaFoldDB" id="A0A0C9N335"/>
<dbReference type="EMBL" id="BBJS01000030">
    <property type="protein sequence ID" value="GAN14019.1"/>
    <property type="molecule type" value="Genomic_DNA"/>
</dbReference>
<dbReference type="Gene3D" id="3.10.450.40">
    <property type="match status" value="1"/>
</dbReference>
<dbReference type="SUPFAM" id="SSF160719">
    <property type="entry name" value="gpW/gp25-like"/>
    <property type="match status" value="1"/>
</dbReference>
<evidence type="ECO:0000313" key="2">
    <source>
        <dbReference type="EMBL" id="GAN14019.1"/>
    </source>
</evidence>
<dbReference type="InterPro" id="IPR053176">
    <property type="entry name" value="T6SS_TssE1-like"/>
</dbReference>
<dbReference type="RefSeq" id="WP_007404984.1">
    <property type="nucleotide sequence ID" value="NZ_BBJS01000030.1"/>
</dbReference>
<dbReference type="InterPro" id="IPR017737">
    <property type="entry name" value="TssE1-like"/>
</dbReference>
<dbReference type="Pfam" id="PF04965">
    <property type="entry name" value="GPW_gp25"/>
    <property type="match status" value="1"/>
</dbReference>
<proteinExistence type="predicted"/>
<organism evidence="2 3">
    <name type="scientific">Sphingomonas paucimobilis NBRC 13935</name>
    <dbReference type="NCBI Taxonomy" id="1219050"/>
    <lineage>
        <taxon>Bacteria</taxon>
        <taxon>Pseudomonadati</taxon>
        <taxon>Pseudomonadota</taxon>
        <taxon>Alphaproteobacteria</taxon>
        <taxon>Sphingomonadales</taxon>
        <taxon>Sphingomonadaceae</taxon>
        <taxon>Sphingomonas</taxon>
    </lineage>
</organism>
<comment type="caution">
    <text evidence="2">The sequence shown here is derived from an EMBL/GenBank/DDBJ whole genome shotgun (WGS) entry which is preliminary data.</text>
</comment>
<protein>
    <submittedName>
        <fullName evidence="2">DNA, contig: SP630</fullName>
    </submittedName>
</protein>
<dbReference type="NCBIfam" id="TIGR03357">
    <property type="entry name" value="VI_zyme"/>
    <property type="match status" value="1"/>
</dbReference>
<dbReference type="Proteomes" id="UP000032025">
    <property type="component" value="Unassembled WGS sequence"/>
</dbReference>
<feature type="domain" description="IraD/Gp25-like" evidence="1">
    <location>
        <begin position="54"/>
        <end position="153"/>
    </location>
</feature>
<sequence>MAVTQRLTPTLYDKLVADLEISGLRDMSDETPEVSREKFRYYSVPKLERFNETALRATIRRDLAWLLNTTNLESLVDLEPYPHVRDSVLNYGLTDLAGRTLNRRAVLARAREIRRAVRLFEPRLSREGLTVDPVEDKDDPHALTFLIQGDITAAAQVMPVKFRTEVEAETATVNVRE</sequence>
<dbReference type="PANTHER" id="PTHR38595:SF1">
    <property type="entry name" value="TYPE VI SECRETION SYSTEM COMPONENT TSSE1"/>
    <property type="match status" value="1"/>
</dbReference>
<keyword evidence="3" id="KW-1185">Reference proteome</keyword>
<name>A0A0C9N335_SPHPI</name>
<dbReference type="GeneID" id="78528814"/>
<reference evidence="2 3" key="1">
    <citation type="submission" date="2014-08" db="EMBL/GenBank/DDBJ databases">
        <title>Whole genome shotgun sequence of Sphingomonas paucimobilis NBRC 13935.</title>
        <authorList>
            <person name="Hosoyama A."/>
            <person name="Hashimoto M."/>
            <person name="Hosoyama Y."/>
            <person name="Noguchi M."/>
            <person name="Uohara A."/>
            <person name="Ohji S."/>
            <person name="Katano-Makiyama Y."/>
            <person name="Ichikawa N."/>
            <person name="Kimura A."/>
            <person name="Yamazoe A."/>
            <person name="Fujita N."/>
        </authorList>
    </citation>
    <scope>NUCLEOTIDE SEQUENCE [LARGE SCALE GENOMIC DNA]</scope>
    <source>
        <strain evidence="2 3">NBRC 13935</strain>
    </source>
</reference>
<accession>A0A0C9N335</accession>
<dbReference type="InterPro" id="IPR007048">
    <property type="entry name" value="IraD/Gp25-like"/>
</dbReference>
<dbReference type="PANTHER" id="PTHR38595">
    <property type="entry name" value="CYTOPLASMIC PROTEIN-RELATED"/>
    <property type="match status" value="1"/>
</dbReference>
<gene>
    <name evidence="2" type="ORF">SP6_30_01600</name>
</gene>
<evidence type="ECO:0000259" key="1">
    <source>
        <dbReference type="Pfam" id="PF04965"/>
    </source>
</evidence>